<organism evidence="2 3">
    <name type="scientific">Algoriphagus alkaliphilus</name>
    <dbReference type="NCBI Taxonomy" id="279824"/>
    <lineage>
        <taxon>Bacteria</taxon>
        <taxon>Pseudomonadati</taxon>
        <taxon>Bacteroidota</taxon>
        <taxon>Cytophagia</taxon>
        <taxon>Cytophagales</taxon>
        <taxon>Cyclobacteriaceae</taxon>
        <taxon>Algoriphagus</taxon>
    </lineage>
</organism>
<evidence type="ECO:0000313" key="3">
    <source>
        <dbReference type="Proteomes" id="UP000198756"/>
    </source>
</evidence>
<protein>
    <recommendedName>
        <fullName evidence="4">DUF2975 domain-containing protein</fullName>
    </recommendedName>
</protein>
<keyword evidence="1" id="KW-0812">Transmembrane</keyword>
<dbReference type="Pfam" id="PF11188">
    <property type="entry name" value="DUF2975"/>
    <property type="match status" value="1"/>
</dbReference>
<feature type="transmembrane region" description="Helical" evidence="1">
    <location>
        <begin position="62"/>
        <end position="89"/>
    </location>
</feature>
<feature type="transmembrane region" description="Helical" evidence="1">
    <location>
        <begin position="12"/>
        <end position="36"/>
    </location>
</feature>
<keyword evidence="1" id="KW-0472">Membrane</keyword>
<evidence type="ECO:0000313" key="2">
    <source>
        <dbReference type="EMBL" id="SDA92980.1"/>
    </source>
</evidence>
<sequence length="178" mass="20186">MSTRTDFLIKFLQVISWITFIGLSIQTGALIFNFIFTQFNPAAAKDLYLGMDLSELFGQNEIYFGFLFSFIIVVTAIKAYLFFLITQIFSSLNLVKPFSEKVSKLISQISYYTFSIGLIGAIAHRYAQSLVKRGYDVDSAGQFWNDYSAFLMMAAVVFVIAQIFKKGLEMQSENDLTV</sequence>
<dbReference type="OrthoDB" id="672524at2"/>
<keyword evidence="3" id="KW-1185">Reference proteome</keyword>
<name>A0A1G5ZES8_9BACT</name>
<evidence type="ECO:0000256" key="1">
    <source>
        <dbReference type="SAM" id="Phobius"/>
    </source>
</evidence>
<gene>
    <name evidence="2" type="ORF">SAMN03080617_03654</name>
</gene>
<reference evidence="3" key="1">
    <citation type="submission" date="2016-10" db="EMBL/GenBank/DDBJ databases">
        <authorList>
            <person name="Varghese N."/>
            <person name="Submissions S."/>
        </authorList>
    </citation>
    <scope>NUCLEOTIDE SEQUENCE [LARGE SCALE GENOMIC DNA]</scope>
    <source>
        <strain evidence="3">DSM 22703</strain>
    </source>
</reference>
<dbReference type="EMBL" id="FMXE01000034">
    <property type="protein sequence ID" value="SDA92980.1"/>
    <property type="molecule type" value="Genomic_DNA"/>
</dbReference>
<accession>A0A1G5ZES8</accession>
<feature type="transmembrane region" description="Helical" evidence="1">
    <location>
        <begin position="109"/>
        <end position="127"/>
    </location>
</feature>
<proteinExistence type="predicted"/>
<feature type="transmembrane region" description="Helical" evidence="1">
    <location>
        <begin position="147"/>
        <end position="164"/>
    </location>
</feature>
<evidence type="ECO:0008006" key="4">
    <source>
        <dbReference type="Google" id="ProtNLM"/>
    </source>
</evidence>
<dbReference type="STRING" id="279824.SAMN03080617_03654"/>
<dbReference type="RefSeq" id="WP_092733235.1">
    <property type="nucleotide sequence ID" value="NZ_FMXE01000034.1"/>
</dbReference>
<dbReference type="Proteomes" id="UP000198756">
    <property type="component" value="Unassembled WGS sequence"/>
</dbReference>
<keyword evidence="1" id="KW-1133">Transmembrane helix</keyword>
<dbReference type="AlphaFoldDB" id="A0A1G5ZES8"/>
<dbReference type="InterPro" id="IPR021354">
    <property type="entry name" value="DUF2975"/>
</dbReference>